<sequence>MPCLLPLWLFLYLLPAINADLANALPPPIVAVFYLLPACVCRQVVARSFLSGALRPFHVCPSPQTGNGHAHSASRNVDRCSKMVCFPGDFRCFLIRLSNVHCPPGNVFLSTYQCLPVHLSMFFCPLINVLSSLCPPSFKFSLRFFYVNIFHLLTSFHDVLFFHLPYFITFPIPL</sequence>
<accession>A0AAQ1ZLA9</accession>
<proteinExistence type="predicted"/>
<name>A0AAQ1ZLA9_9BACT</name>
<dbReference type="EMBL" id="UGTJ01000002">
    <property type="protein sequence ID" value="SUB96497.1"/>
    <property type="molecule type" value="Genomic_DNA"/>
</dbReference>
<dbReference type="Proteomes" id="UP000255283">
    <property type="component" value="Unassembled WGS sequence"/>
</dbReference>
<organism evidence="1 2">
    <name type="scientific">Segatella buccae</name>
    <dbReference type="NCBI Taxonomy" id="28126"/>
    <lineage>
        <taxon>Bacteria</taxon>
        <taxon>Pseudomonadati</taxon>
        <taxon>Bacteroidota</taxon>
        <taxon>Bacteroidia</taxon>
        <taxon>Bacteroidales</taxon>
        <taxon>Prevotellaceae</taxon>
        <taxon>Segatella</taxon>
    </lineage>
</organism>
<gene>
    <name evidence="1" type="ORF">NCTC13063_02256</name>
</gene>
<dbReference type="AlphaFoldDB" id="A0AAQ1ZLA9"/>
<evidence type="ECO:0000313" key="2">
    <source>
        <dbReference type="Proteomes" id="UP000255283"/>
    </source>
</evidence>
<comment type="caution">
    <text evidence="1">The sequence shown here is derived from an EMBL/GenBank/DDBJ whole genome shotgun (WGS) entry which is preliminary data.</text>
</comment>
<protein>
    <submittedName>
        <fullName evidence="1">Uncharacterized protein</fullName>
    </submittedName>
</protein>
<evidence type="ECO:0000313" key="1">
    <source>
        <dbReference type="EMBL" id="SUB96497.1"/>
    </source>
</evidence>
<reference evidence="1 2" key="1">
    <citation type="submission" date="2018-06" db="EMBL/GenBank/DDBJ databases">
        <authorList>
            <consortium name="Pathogen Informatics"/>
            <person name="Doyle S."/>
        </authorList>
    </citation>
    <scope>NUCLEOTIDE SEQUENCE [LARGE SCALE GENOMIC DNA]</scope>
    <source>
        <strain evidence="1 2">NCTC13063</strain>
    </source>
</reference>